<sequence length="53" mass="6050">KLVMTTTSLRNVVLANASDVLYYEVVTPVWERHLTRISRLDVKTQGFDTVAEL</sequence>
<dbReference type="InParanoid" id="A0A5C3PD85"/>
<dbReference type="Proteomes" id="UP000308197">
    <property type="component" value="Unassembled WGS sequence"/>
</dbReference>
<evidence type="ECO:0000313" key="1">
    <source>
        <dbReference type="EMBL" id="TFK87695.1"/>
    </source>
</evidence>
<protein>
    <submittedName>
        <fullName evidence="1">Uncharacterized protein</fullName>
    </submittedName>
</protein>
<dbReference type="EMBL" id="ML211142">
    <property type="protein sequence ID" value="TFK87695.1"/>
    <property type="molecule type" value="Genomic_DNA"/>
</dbReference>
<evidence type="ECO:0000313" key="2">
    <source>
        <dbReference type="Proteomes" id="UP000308197"/>
    </source>
</evidence>
<proteinExistence type="predicted"/>
<gene>
    <name evidence="1" type="ORF">K466DRAFT_469438</name>
</gene>
<name>A0A5C3PD85_9APHY</name>
<keyword evidence="2" id="KW-1185">Reference proteome</keyword>
<feature type="non-terminal residue" evidence="1">
    <location>
        <position position="1"/>
    </location>
</feature>
<organism evidence="1 2">
    <name type="scientific">Polyporus arcularius HHB13444</name>
    <dbReference type="NCBI Taxonomy" id="1314778"/>
    <lineage>
        <taxon>Eukaryota</taxon>
        <taxon>Fungi</taxon>
        <taxon>Dikarya</taxon>
        <taxon>Basidiomycota</taxon>
        <taxon>Agaricomycotina</taxon>
        <taxon>Agaricomycetes</taxon>
        <taxon>Polyporales</taxon>
        <taxon>Polyporaceae</taxon>
        <taxon>Polyporus</taxon>
    </lineage>
</organism>
<feature type="non-terminal residue" evidence="1">
    <location>
        <position position="53"/>
    </location>
</feature>
<accession>A0A5C3PD85</accession>
<dbReference type="AlphaFoldDB" id="A0A5C3PD85"/>
<reference evidence="1 2" key="1">
    <citation type="journal article" date="2019" name="Nat. Ecol. Evol.">
        <title>Megaphylogeny resolves global patterns of mushroom evolution.</title>
        <authorList>
            <person name="Varga T."/>
            <person name="Krizsan K."/>
            <person name="Foldi C."/>
            <person name="Dima B."/>
            <person name="Sanchez-Garcia M."/>
            <person name="Sanchez-Ramirez S."/>
            <person name="Szollosi G.J."/>
            <person name="Szarkandi J.G."/>
            <person name="Papp V."/>
            <person name="Albert L."/>
            <person name="Andreopoulos W."/>
            <person name="Angelini C."/>
            <person name="Antonin V."/>
            <person name="Barry K.W."/>
            <person name="Bougher N.L."/>
            <person name="Buchanan P."/>
            <person name="Buyck B."/>
            <person name="Bense V."/>
            <person name="Catcheside P."/>
            <person name="Chovatia M."/>
            <person name="Cooper J."/>
            <person name="Damon W."/>
            <person name="Desjardin D."/>
            <person name="Finy P."/>
            <person name="Geml J."/>
            <person name="Haridas S."/>
            <person name="Hughes K."/>
            <person name="Justo A."/>
            <person name="Karasinski D."/>
            <person name="Kautmanova I."/>
            <person name="Kiss B."/>
            <person name="Kocsube S."/>
            <person name="Kotiranta H."/>
            <person name="LaButti K.M."/>
            <person name="Lechner B.E."/>
            <person name="Liimatainen K."/>
            <person name="Lipzen A."/>
            <person name="Lukacs Z."/>
            <person name="Mihaltcheva S."/>
            <person name="Morgado L.N."/>
            <person name="Niskanen T."/>
            <person name="Noordeloos M.E."/>
            <person name="Ohm R.A."/>
            <person name="Ortiz-Santana B."/>
            <person name="Ovrebo C."/>
            <person name="Racz N."/>
            <person name="Riley R."/>
            <person name="Savchenko A."/>
            <person name="Shiryaev A."/>
            <person name="Soop K."/>
            <person name="Spirin V."/>
            <person name="Szebenyi C."/>
            <person name="Tomsovsky M."/>
            <person name="Tulloss R.E."/>
            <person name="Uehling J."/>
            <person name="Grigoriev I.V."/>
            <person name="Vagvolgyi C."/>
            <person name="Papp T."/>
            <person name="Martin F.M."/>
            <person name="Miettinen O."/>
            <person name="Hibbett D.S."/>
            <person name="Nagy L.G."/>
        </authorList>
    </citation>
    <scope>NUCLEOTIDE SEQUENCE [LARGE SCALE GENOMIC DNA]</scope>
    <source>
        <strain evidence="1 2">HHB13444</strain>
    </source>
</reference>